<feature type="region of interest" description="Disordered" evidence="1">
    <location>
        <begin position="1"/>
        <end position="42"/>
    </location>
</feature>
<sequence>MTSSTRSRADAPAARPAAPDAWPTGRRRRGAGPGVPGRGADARPSVRFRVRPVAARAFALEVGLVALTGGLAWTAVRGVDAAGLPAARIASVLVFAGGISAAVMIAVAGRASGSRRAAGIAAAVGGAALVGPLPVALDLGGAAGLWPAVAVVGQLAAVALLVVAVRRRSPAHRPVVTLAAAVLACAAALAGTLHGLAPSVGLPAALVADAALAAWAGTGAAGLLAVGAGLRRDRPLLRRVGVAFAVLAASHAVRASGAAVVVPVALTFAATAALLAAAVPFLFSAVRGLWEQREAYRVEAERLRAALRSAGSETRAPAVAEVVALADAVDERRRTTRAPLRLVAAPPPRGEPSPAPEGAPGKVSRG</sequence>
<keyword evidence="2" id="KW-1133">Transmembrane helix</keyword>
<gene>
    <name evidence="3" type="ORF">GCM10017577_67180</name>
</gene>
<organism evidence="3 4">
    <name type="scientific">Pseudonocardia halophobica</name>
    <dbReference type="NCBI Taxonomy" id="29401"/>
    <lineage>
        <taxon>Bacteria</taxon>
        <taxon>Bacillati</taxon>
        <taxon>Actinomycetota</taxon>
        <taxon>Actinomycetes</taxon>
        <taxon>Pseudonocardiales</taxon>
        <taxon>Pseudonocardiaceae</taxon>
        <taxon>Pseudonocardia</taxon>
    </lineage>
</organism>
<feature type="region of interest" description="Disordered" evidence="1">
    <location>
        <begin position="336"/>
        <end position="366"/>
    </location>
</feature>
<keyword evidence="2" id="KW-0812">Transmembrane</keyword>
<proteinExistence type="predicted"/>
<evidence type="ECO:0000256" key="2">
    <source>
        <dbReference type="SAM" id="Phobius"/>
    </source>
</evidence>
<feature type="compositionally biased region" description="Pro residues" evidence="1">
    <location>
        <begin position="345"/>
        <end position="357"/>
    </location>
</feature>
<evidence type="ECO:0000313" key="4">
    <source>
        <dbReference type="Proteomes" id="UP001143463"/>
    </source>
</evidence>
<feature type="compositionally biased region" description="Low complexity" evidence="1">
    <location>
        <begin position="1"/>
        <end position="21"/>
    </location>
</feature>
<feature type="transmembrane region" description="Helical" evidence="2">
    <location>
        <begin position="143"/>
        <end position="163"/>
    </location>
</feature>
<feature type="transmembrane region" description="Helical" evidence="2">
    <location>
        <begin position="175"/>
        <end position="196"/>
    </location>
</feature>
<dbReference type="Proteomes" id="UP001143463">
    <property type="component" value="Unassembled WGS sequence"/>
</dbReference>
<evidence type="ECO:0000313" key="3">
    <source>
        <dbReference type="EMBL" id="GLL15566.1"/>
    </source>
</evidence>
<reference evidence="3" key="2">
    <citation type="submission" date="2023-01" db="EMBL/GenBank/DDBJ databases">
        <authorList>
            <person name="Sun Q."/>
            <person name="Evtushenko L."/>
        </authorList>
    </citation>
    <scope>NUCLEOTIDE SEQUENCE</scope>
    <source>
        <strain evidence="3">VKM Ac-1069</strain>
    </source>
</reference>
<feature type="transmembrane region" description="Helical" evidence="2">
    <location>
        <begin position="202"/>
        <end position="224"/>
    </location>
</feature>
<dbReference type="AlphaFoldDB" id="A0A9W6P0F1"/>
<dbReference type="RefSeq" id="WP_271214959.1">
    <property type="nucleotide sequence ID" value="NZ_BSFQ01000049.1"/>
</dbReference>
<feature type="transmembrane region" description="Helical" evidence="2">
    <location>
        <begin position="236"/>
        <end position="253"/>
    </location>
</feature>
<feature type="transmembrane region" description="Helical" evidence="2">
    <location>
        <begin position="259"/>
        <end position="283"/>
    </location>
</feature>
<feature type="transmembrane region" description="Helical" evidence="2">
    <location>
        <begin position="53"/>
        <end position="74"/>
    </location>
</feature>
<feature type="transmembrane region" description="Helical" evidence="2">
    <location>
        <begin position="119"/>
        <end position="137"/>
    </location>
</feature>
<accession>A0A9W6P0F1</accession>
<protein>
    <submittedName>
        <fullName evidence="3">Uncharacterized protein</fullName>
    </submittedName>
</protein>
<keyword evidence="2" id="KW-0472">Membrane</keyword>
<name>A0A9W6P0F1_9PSEU</name>
<reference evidence="3" key="1">
    <citation type="journal article" date="2014" name="Int. J. Syst. Evol. Microbiol.">
        <title>Complete genome sequence of Corynebacterium casei LMG S-19264T (=DSM 44701T), isolated from a smear-ripened cheese.</title>
        <authorList>
            <consortium name="US DOE Joint Genome Institute (JGI-PGF)"/>
            <person name="Walter F."/>
            <person name="Albersmeier A."/>
            <person name="Kalinowski J."/>
            <person name="Ruckert C."/>
        </authorList>
    </citation>
    <scope>NUCLEOTIDE SEQUENCE</scope>
    <source>
        <strain evidence="3">VKM Ac-1069</strain>
    </source>
</reference>
<keyword evidence="4" id="KW-1185">Reference proteome</keyword>
<comment type="caution">
    <text evidence="3">The sequence shown here is derived from an EMBL/GenBank/DDBJ whole genome shotgun (WGS) entry which is preliminary data.</text>
</comment>
<dbReference type="EMBL" id="BSFQ01000049">
    <property type="protein sequence ID" value="GLL15566.1"/>
    <property type="molecule type" value="Genomic_DNA"/>
</dbReference>
<feature type="transmembrane region" description="Helical" evidence="2">
    <location>
        <begin position="86"/>
        <end position="107"/>
    </location>
</feature>
<evidence type="ECO:0000256" key="1">
    <source>
        <dbReference type="SAM" id="MobiDB-lite"/>
    </source>
</evidence>